<dbReference type="OrthoDB" id="5123435at2"/>
<dbReference type="Proteomes" id="UP000196778">
    <property type="component" value="Unassembled WGS sequence"/>
</dbReference>
<proteinExistence type="predicted"/>
<gene>
    <name evidence="1" type="ORF">FM119_00400</name>
</gene>
<name>A0A1R4I8K6_9MICO</name>
<dbReference type="AlphaFoldDB" id="A0A1R4I8K6"/>
<dbReference type="RefSeq" id="WP_087135715.1">
    <property type="nucleotide sequence ID" value="NZ_FUKR01000003.1"/>
</dbReference>
<organism evidence="1 2">
    <name type="scientific">Mycetocola reblochoni REB411</name>
    <dbReference type="NCBI Taxonomy" id="1255698"/>
    <lineage>
        <taxon>Bacteria</taxon>
        <taxon>Bacillati</taxon>
        <taxon>Actinomycetota</taxon>
        <taxon>Actinomycetes</taxon>
        <taxon>Micrococcales</taxon>
        <taxon>Microbacteriaceae</taxon>
        <taxon>Mycetocola</taxon>
    </lineage>
</organism>
<reference evidence="2" key="1">
    <citation type="submission" date="2017-02" db="EMBL/GenBank/DDBJ databases">
        <authorList>
            <person name="Dridi B."/>
        </authorList>
    </citation>
    <scope>NUCLEOTIDE SEQUENCE [LARGE SCALE GENOMIC DNA]</scope>
    <source>
        <strain evidence="2">EB411</strain>
    </source>
</reference>
<dbReference type="EMBL" id="FUKR01000003">
    <property type="protein sequence ID" value="SJN16175.1"/>
    <property type="molecule type" value="Genomic_DNA"/>
</dbReference>
<accession>A0A1R4I8K6</accession>
<evidence type="ECO:0000313" key="2">
    <source>
        <dbReference type="Proteomes" id="UP000196778"/>
    </source>
</evidence>
<sequence length="115" mass="12311">MTDDSARVAFDRHEYDRLRSVVDEVASTTSDALWNAEGYSIGPELRGQPAAASWDIASQLGTSVSSLAGQVRTHTEALCEKTMPDYLEQLGKAEQLFEQTDDLSTSTAADLGGGA</sequence>
<keyword evidence="2" id="KW-1185">Reference proteome</keyword>
<evidence type="ECO:0000313" key="1">
    <source>
        <dbReference type="EMBL" id="SJN16175.1"/>
    </source>
</evidence>
<protein>
    <submittedName>
        <fullName evidence="1">Uncharacterized protein</fullName>
    </submittedName>
</protein>